<keyword evidence="3" id="KW-1185">Reference proteome</keyword>
<reference evidence="2 3" key="1">
    <citation type="submission" date="2019-09" db="EMBL/GenBank/DDBJ databases">
        <title>In-depth cultivation of the pig gut microbiome towards novel bacterial diversity and tailored functional studies.</title>
        <authorList>
            <person name="Wylensek D."/>
            <person name="Hitch T.C.A."/>
            <person name="Clavel T."/>
        </authorList>
    </citation>
    <scope>NUCLEOTIDE SEQUENCE [LARGE SCALE GENOMIC DNA]</scope>
    <source>
        <strain evidence="2 3">WCA3-693-APC-4?</strain>
    </source>
</reference>
<dbReference type="PANTHER" id="PTHR47396">
    <property type="entry name" value="TYPE I RESTRICTION ENZYME ECOKI R PROTEIN"/>
    <property type="match status" value="1"/>
</dbReference>
<dbReference type="SMART" id="SM00491">
    <property type="entry name" value="HELICc2"/>
    <property type="match status" value="1"/>
</dbReference>
<evidence type="ECO:0000259" key="1">
    <source>
        <dbReference type="PROSITE" id="PS51192"/>
    </source>
</evidence>
<dbReference type="InterPro" id="IPR027417">
    <property type="entry name" value="P-loop_NTPase"/>
</dbReference>
<dbReference type="GO" id="GO:0004386">
    <property type="term" value="F:helicase activity"/>
    <property type="evidence" value="ECO:0007669"/>
    <property type="project" value="UniProtKB-KW"/>
</dbReference>
<keyword evidence="2" id="KW-0067">ATP-binding</keyword>
<dbReference type="InterPro" id="IPR050742">
    <property type="entry name" value="Helicase_Restrict-Modif_Enz"/>
</dbReference>
<dbReference type="PROSITE" id="PS51192">
    <property type="entry name" value="HELICASE_ATP_BIND_1"/>
    <property type="match status" value="1"/>
</dbReference>
<dbReference type="GO" id="GO:0006139">
    <property type="term" value="P:nucleobase-containing compound metabolic process"/>
    <property type="evidence" value="ECO:0007669"/>
    <property type="project" value="InterPro"/>
</dbReference>
<sequence>MLICCGRKELDLINRTIQLNRGKFMSLFNFGNEEDVSYSTPQELFDSNKNRKIKSLYDYQSSIIDKYMKNIEEKDVVLELPTGSGKTLVGMLIGDYLRSERNYKVLYLCPTNQLVYQVSLLASNEYGINATAFVGPKKNYTLEDKNNYEFSRSIAVSSYSSFFNSNPYFCDPDIIIFDDSHSANDLISSNWSVKISRITHNELYNNLIELSREYISESIYDLCVDDIGFAIKDVDKIPNISFLNIKSIFKEMIEDYIDKNIDNYDKLDFKFAWGQIKENLSACNTFITTDHILIKPFISPTKIFAPFLNSKQRIYMSATIGKSGELERAFGIRKTIKIYDEKFQTLTMGRKFFLFPALLFEKEEIKVFMDELVDYVPRSLMMVKDKKTEKMFIEHFEDRGKKTYNAQDLEKLKEEFVKQERAIAVISNRPDGINFPNDECRLLILTELQDNTDAQEFFISHRMGSSVLFSELMKIKMMQAVGRCTREYTDYAIVCIIGEKFSRYVLESKNLDSFIPELHAELNFSKQQFLGNSKKSVEEIMSMIKIFLDNREKWDEVERYIQNEAKKIASKVSINSDINKILEKSAQHEVGFHNCLWIENYEEAIVEADKIIELLGKDEQLKGYLGFWYYLSAYAHFCNSNKTKANVQLKKASENTLSVKWFTKLIETSSNEETEEIVNIVSNIENKIVDELLKTDKNSILRELDNIESSITQGGRIFEDALTNLGTWLGYKTYNYEDTGSPDPIWIINSNTCIVTESKIYEGDPEIILRHIRETSTHEQYIKNNKQKLELFSDSDIIVVFISNANTFKDKKTKELTPDIYYVSQERLILWSNQAILVLKEITKAFSGSQDYLWQEKTTKMLKDSKLTPNNIKNFFTQEKIRTLDY</sequence>
<feature type="domain" description="Helicase ATP-binding" evidence="1">
    <location>
        <begin position="67"/>
        <end position="338"/>
    </location>
</feature>
<comment type="caution">
    <text evidence="2">The sequence shown here is derived from an EMBL/GenBank/DDBJ whole genome shotgun (WGS) entry which is preliminary data.</text>
</comment>
<keyword evidence="2" id="KW-0547">Nucleotide-binding</keyword>
<organism evidence="2 3">
    <name type="scientific">Tissierella pigra</name>
    <dbReference type="NCBI Taxonomy" id="2607614"/>
    <lineage>
        <taxon>Bacteria</taxon>
        <taxon>Bacillati</taxon>
        <taxon>Bacillota</taxon>
        <taxon>Tissierellia</taxon>
        <taxon>Tissierellales</taxon>
        <taxon>Tissierellaceae</taxon>
        <taxon>Tissierella</taxon>
    </lineage>
</organism>
<evidence type="ECO:0000313" key="2">
    <source>
        <dbReference type="EMBL" id="MSU01210.1"/>
    </source>
</evidence>
<gene>
    <name evidence="2" type="ORF">FYJ83_06975</name>
</gene>
<keyword evidence="2" id="KW-0378">Hydrolase</keyword>
<dbReference type="SUPFAM" id="SSF52540">
    <property type="entry name" value="P-loop containing nucleoside triphosphate hydrolases"/>
    <property type="match status" value="1"/>
</dbReference>
<dbReference type="SMART" id="SM00487">
    <property type="entry name" value="DEXDc"/>
    <property type="match status" value="1"/>
</dbReference>
<evidence type="ECO:0000313" key="3">
    <source>
        <dbReference type="Proteomes" id="UP000469523"/>
    </source>
</evidence>
<dbReference type="Proteomes" id="UP000469523">
    <property type="component" value="Unassembled WGS sequence"/>
</dbReference>
<name>A0A6N7XZJ5_9FIRM</name>
<dbReference type="InterPro" id="IPR014001">
    <property type="entry name" value="Helicase_ATP-bd"/>
</dbReference>
<dbReference type="InterPro" id="IPR006935">
    <property type="entry name" value="Helicase/UvrB_N"/>
</dbReference>
<protein>
    <submittedName>
        <fullName evidence="2">DEAD/DEAH box helicase</fullName>
    </submittedName>
</protein>
<dbReference type="AlphaFoldDB" id="A0A6N7XZJ5"/>
<dbReference type="EMBL" id="VUNQ01000012">
    <property type="protein sequence ID" value="MSU01210.1"/>
    <property type="molecule type" value="Genomic_DNA"/>
</dbReference>
<dbReference type="InterPro" id="IPR006555">
    <property type="entry name" value="ATP-dep_Helicase_C"/>
</dbReference>
<dbReference type="Gene3D" id="3.40.50.300">
    <property type="entry name" value="P-loop containing nucleotide triphosphate hydrolases"/>
    <property type="match status" value="2"/>
</dbReference>
<dbReference type="GO" id="GO:0016818">
    <property type="term" value="F:hydrolase activity, acting on acid anhydrides, in phosphorus-containing anhydrides"/>
    <property type="evidence" value="ECO:0007669"/>
    <property type="project" value="InterPro"/>
</dbReference>
<proteinExistence type="predicted"/>
<dbReference type="Pfam" id="PF04851">
    <property type="entry name" value="ResIII"/>
    <property type="match status" value="1"/>
</dbReference>
<dbReference type="GO" id="GO:0005524">
    <property type="term" value="F:ATP binding"/>
    <property type="evidence" value="ECO:0007669"/>
    <property type="project" value="InterPro"/>
</dbReference>
<keyword evidence="2" id="KW-0347">Helicase</keyword>
<dbReference type="GO" id="GO:0005829">
    <property type="term" value="C:cytosol"/>
    <property type="evidence" value="ECO:0007669"/>
    <property type="project" value="TreeGrafter"/>
</dbReference>
<dbReference type="PANTHER" id="PTHR47396:SF1">
    <property type="entry name" value="ATP-DEPENDENT HELICASE IRC3-RELATED"/>
    <property type="match status" value="1"/>
</dbReference>
<dbReference type="GO" id="GO:0003677">
    <property type="term" value="F:DNA binding"/>
    <property type="evidence" value="ECO:0007669"/>
    <property type="project" value="InterPro"/>
</dbReference>
<accession>A0A6N7XZJ5</accession>
<dbReference type="Pfam" id="PF13307">
    <property type="entry name" value="Helicase_C_2"/>
    <property type="match status" value="1"/>
</dbReference>